<proteinExistence type="predicted"/>
<dbReference type="EMBL" id="UINC01137676">
    <property type="protein sequence ID" value="SVD23161.1"/>
    <property type="molecule type" value="Genomic_DNA"/>
</dbReference>
<gene>
    <name evidence="1" type="ORF">METZ01_LOCUS376015</name>
</gene>
<accession>A0A382TNU6</accession>
<sequence length="128" mass="14247">MRYYYHSGSPDSCRAISRNKAVGRDGVQALCAYLHHIGFGAIYEVCPVGGEFALSDYEVDDYRNGRFTAECNHCGELAYVDSHTVETVEQCGKCHKYDMDHYDDGLTDVEADSMTLASAGYGTDEDYE</sequence>
<evidence type="ECO:0000313" key="1">
    <source>
        <dbReference type="EMBL" id="SVD23161.1"/>
    </source>
</evidence>
<name>A0A382TNU6_9ZZZZ</name>
<reference evidence="1" key="1">
    <citation type="submission" date="2018-05" db="EMBL/GenBank/DDBJ databases">
        <authorList>
            <person name="Lanie J.A."/>
            <person name="Ng W.-L."/>
            <person name="Kazmierczak K.M."/>
            <person name="Andrzejewski T.M."/>
            <person name="Davidsen T.M."/>
            <person name="Wayne K.J."/>
            <person name="Tettelin H."/>
            <person name="Glass J.I."/>
            <person name="Rusch D."/>
            <person name="Podicherti R."/>
            <person name="Tsui H.-C.T."/>
            <person name="Winkler M.E."/>
        </authorList>
    </citation>
    <scope>NUCLEOTIDE SEQUENCE</scope>
</reference>
<protein>
    <submittedName>
        <fullName evidence="1">Uncharacterized protein</fullName>
    </submittedName>
</protein>
<organism evidence="1">
    <name type="scientific">marine metagenome</name>
    <dbReference type="NCBI Taxonomy" id="408172"/>
    <lineage>
        <taxon>unclassified sequences</taxon>
        <taxon>metagenomes</taxon>
        <taxon>ecological metagenomes</taxon>
    </lineage>
</organism>
<dbReference type="AlphaFoldDB" id="A0A382TNU6"/>